<evidence type="ECO:0000259" key="2">
    <source>
        <dbReference type="Pfam" id="PF00149"/>
    </source>
</evidence>
<gene>
    <name evidence="3" type="ORF">FPAR1323_LOCUS11357</name>
</gene>
<dbReference type="AlphaFoldDB" id="A0A7S2CIW0"/>
<protein>
    <recommendedName>
        <fullName evidence="2">Calcineurin-like phosphoesterase domain-containing protein</fullName>
    </recommendedName>
</protein>
<dbReference type="EMBL" id="HBGT01021633">
    <property type="protein sequence ID" value="CAD9426791.1"/>
    <property type="molecule type" value="Transcribed_RNA"/>
</dbReference>
<evidence type="ECO:0000313" key="3">
    <source>
        <dbReference type="EMBL" id="CAD9426791.1"/>
    </source>
</evidence>
<dbReference type="Pfam" id="PF00149">
    <property type="entry name" value="Metallophos"/>
    <property type="match status" value="1"/>
</dbReference>
<name>A0A7S2CIW0_9STRA</name>
<dbReference type="Gene3D" id="3.60.21.10">
    <property type="match status" value="1"/>
</dbReference>
<feature type="region of interest" description="Disordered" evidence="1">
    <location>
        <begin position="310"/>
        <end position="359"/>
    </location>
</feature>
<dbReference type="InterPro" id="IPR029052">
    <property type="entry name" value="Metallo-depent_PP-like"/>
</dbReference>
<accession>A0A7S2CIW0</accession>
<dbReference type="PANTHER" id="PTHR12905:SF0">
    <property type="entry name" value="CALCINEURIN-LIKE PHOSPHOESTERASE DOMAIN-CONTAINING PROTEIN"/>
    <property type="match status" value="1"/>
</dbReference>
<evidence type="ECO:0000256" key="1">
    <source>
        <dbReference type="SAM" id="MobiDB-lite"/>
    </source>
</evidence>
<proteinExistence type="predicted"/>
<dbReference type="CDD" id="cd07379">
    <property type="entry name" value="MPP_239FB"/>
    <property type="match status" value="1"/>
</dbReference>
<dbReference type="PANTHER" id="PTHR12905">
    <property type="entry name" value="METALLOPHOSPHOESTERASE"/>
    <property type="match status" value="1"/>
</dbReference>
<sequence length="359" mass="39364">MAASAQRIVVGSRVEVPSIGAGMVAMDNEDGTWNIEFDDGQEGDFPTGQFVLAANQSLKELRQLPDAAPTRELPSGIRVLSIPWSEPKPEGWTRFVCFSDTHGLHGSIPSEHQPEADVLLHAGDFSNTGELEQVESLSRWLQAYPAQEKVVIAGNHDTTFHEEYYMGGGGARFHDPPLDCAQAKALLQGCTYLEDTSTEVLGYKVYGSPWQPEFCDWAFSLRHGSELWQKWQEIPHDVDILLTHGPARGFCDRTSRDQRVGCPELAQAIRQRTVPVSVSGHIHDGYGWTTSVDESTLFINASTCNSSYSPTNPPIVFDAPPAEELRSRQNSQREAGGGRSPGEGGATSFPRAPPFNELV</sequence>
<feature type="compositionally biased region" description="Gly residues" evidence="1">
    <location>
        <begin position="335"/>
        <end position="345"/>
    </location>
</feature>
<organism evidence="3">
    <name type="scientific">Florenciella parvula</name>
    <dbReference type="NCBI Taxonomy" id="236787"/>
    <lineage>
        <taxon>Eukaryota</taxon>
        <taxon>Sar</taxon>
        <taxon>Stramenopiles</taxon>
        <taxon>Ochrophyta</taxon>
        <taxon>Dictyochophyceae</taxon>
        <taxon>Florenciellales</taxon>
        <taxon>Florenciella</taxon>
    </lineage>
</organism>
<reference evidence="3" key="1">
    <citation type="submission" date="2021-01" db="EMBL/GenBank/DDBJ databases">
        <authorList>
            <person name="Corre E."/>
            <person name="Pelletier E."/>
            <person name="Niang G."/>
            <person name="Scheremetjew M."/>
            <person name="Finn R."/>
            <person name="Kale V."/>
            <person name="Holt S."/>
            <person name="Cochrane G."/>
            <person name="Meng A."/>
            <person name="Brown T."/>
            <person name="Cohen L."/>
        </authorList>
    </citation>
    <scope>NUCLEOTIDE SEQUENCE</scope>
    <source>
        <strain evidence="3">RCC1693</strain>
    </source>
</reference>
<dbReference type="InterPro" id="IPR051693">
    <property type="entry name" value="UPF0046_metallophosphoest"/>
</dbReference>
<dbReference type="GO" id="GO:0016787">
    <property type="term" value="F:hydrolase activity"/>
    <property type="evidence" value="ECO:0007669"/>
    <property type="project" value="InterPro"/>
</dbReference>
<feature type="domain" description="Calcineurin-like phosphoesterase" evidence="2">
    <location>
        <begin position="94"/>
        <end position="284"/>
    </location>
</feature>
<dbReference type="SUPFAM" id="SSF56300">
    <property type="entry name" value="Metallo-dependent phosphatases"/>
    <property type="match status" value="1"/>
</dbReference>
<dbReference type="InterPro" id="IPR004843">
    <property type="entry name" value="Calcineurin-like_PHP"/>
</dbReference>